<evidence type="ECO:0000313" key="1">
    <source>
        <dbReference type="EMBL" id="ESW23126.1"/>
    </source>
</evidence>
<name>V7C2K3_PHAVU</name>
<keyword evidence="2" id="KW-1185">Reference proteome</keyword>
<organism evidence="1 2">
    <name type="scientific">Phaseolus vulgaris</name>
    <name type="common">Kidney bean</name>
    <name type="synonym">French bean</name>
    <dbReference type="NCBI Taxonomy" id="3885"/>
    <lineage>
        <taxon>Eukaryota</taxon>
        <taxon>Viridiplantae</taxon>
        <taxon>Streptophyta</taxon>
        <taxon>Embryophyta</taxon>
        <taxon>Tracheophyta</taxon>
        <taxon>Spermatophyta</taxon>
        <taxon>Magnoliopsida</taxon>
        <taxon>eudicotyledons</taxon>
        <taxon>Gunneridae</taxon>
        <taxon>Pentapetalae</taxon>
        <taxon>rosids</taxon>
        <taxon>fabids</taxon>
        <taxon>Fabales</taxon>
        <taxon>Fabaceae</taxon>
        <taxon>Papilionoideae</taxon>
        <taxon>50 kb inversion clade</taxon>
        <taxon>NPAAA clade</taxon>
        <taxon>indigoferoid/millettioid clade</taxon>
        <taxon>Phaseoleae</taxon>
        <taxon>Phaseolus</taxon>
    </lineage>
</organism>
<gene>
    <name evidence="1" type="ORF">PHAVU_004G020600g</name>
</gene>
<dbReference type="Proteomes" id="UP000000226">
    <property type="component" value="Chromosome 4"/>
</dbReference>
<dbReference type="EMBL" id="CM002291">
    <property type="protein sequence ID" value="ESW23126.1"/>
    <property type="molecule type" value="Genomic_DNA"/>
</dbReference>
<accession>V7C2K3</accession>
<dbReference type="AlphaFoldDB" id="V7C2K3"/>
<protein>
    <submittedName>
        <fullName evidence="1">Uncharacterized protein</fullName>
    </submittedName>
</protein>
<sequence>MLTELLASKLTQQLPKPWPNPLFPHRPTSSHLSLDDTRIIPPPINICHLPFKKTVFSHCCRSFLQSPLYVPSPLHSHQSTPLTHSSLLKPILFLLPIIVLRVCMAKKR</sequence>
<reference evidence="2" key="1">
    <citation type="journal article" date="2014" name="Nat. Genet.">
        <title>A reference genome for common bean and genome-wide analysis of dual domestications.</title>
        <authorList>
            <person name="Schmutz J."/>
            <person name="McClean P.E."/>
            <person name="Mamidi S."/>
            <person name="Wu G.A."/>
            <person name="Cannon S.B."/>
            <person name="Grimwood J."/>
            <person name="Jenkins J."/>
            <person name="Shu S."/>
            <person name="Song Q."/>
            <person name="Chavarro C."/>
            <person name="Torres-Torres M."/>
            <person name="Geffroy V."/>
            <person name="Moghaddam S.M."/>
            <person name="Gao D."/>
            <person name="Abernathy B."/>
            <person name="Barry K."/>
            <person name="Blair M."/>
            <person name="Brick M.A."/>
            <person name="Chovatia M."/>
            <person name="Gepts P."/>
            <person name="Goodstein D.M."/>
            <person name="Gonzales M."/>
            <person name="Hellsten U."/>
            <person name="Hyten D.L."/>
            <person name="Jia G."/>
            <person name="Kelly J.D."/>
            <person name="Kudrna D."/>
            <person name="Lee R."/>
            <person name="Richard M.M."/>
            <person name="Miklas P.N."/>
            <person name="Osorno J.M."/>
            <person name="Rodrigues J."/>
            <person name="Thareau V."/>
            <person name="Urrea C.A."/>
            <person name="Wang M."/>
            <person name="Yu Y."/>
            <person name="Zhang M."/>
            <person name="Wing R.A."/>
            <person name="Cregan P.B."/>
            <person name="Rokhsar D.S."/>
            <person name="Jackson S.A."/>
        </authorList>
    </citation>
    <scope>NUCLEOTIDE SEQUENCE [LARGE SCALE GENOMIC DNA]</scope>
    <source>
        <strain evidence="2">cv. G19833</strain>
    </source>
</reference>
<proteinExistence type="predicted"/>
<dbReference type="Gramene" id="ESW23126">
    <property type="protein sequence ID" value="ESW23126"/>
    <property type="gene ID" value="PHAVU_004G020600g"/>
</dbReference>
<evidence type="ECO:0000313" key="2">
    <source>
        <dbReference type="Proteomes" id="UP000000226"/>
    </source>
</evidence>